<dbReference type="Proteomes" id="UP000252357">
    <property type="component" value="Unassembled WGS sequence"/>
</dbReference>
<proteinExistence type="predicted"/>
<dbReference type="PANTHER" id="PTHR13887:SF54">
    <property type="entry name" value="DSBA FAMILY PROTEIN"/>
    <property type="match status" value="1"/>
</dbReference>
<name>A0A368L1N4_9BURK</name>
<sequence length="234" mass="25970">MEHFIYIADPMCSWCYGFGPQLSRFMAQFPDAQIDVMVGGLRAYATAPLSAAARVEIRSHWDRVETQTGLPFCAAGQSPMDAPGFIYDTEPACRAVVAVRYAQQQPPVHISADQAPAEEAVKGQSPHLALDFFHALQVAWYRDGRDITQQTTLAALATEQGLDETAFLTQWASPALQEYTRQDFLLAQKLGIRGFPALIGLYGGNMHLITSGFHYAEQLWEIVDEIRQSTENAE</sequence>
<gene>
    <name evidence="1" type="ORF">DU000_08390</name>
</gene>
<dbReference type="Pfam" id="PF13743">
    <property type="entry name" value="Thioredoxin_5"/>
    <property type="match status" value="1"/>
</dbReference>
<protein>
    <submittedName>
        <fullName evidence="1">DsbA family protein</fullName>
    </submittedName>
</protein>
<keyword evidence="2" id="KW-1185">Reference proteome</keyword>
<dbReference type="AlphaFoldDB" id="A0A368L1N4"/>
<evidence type="ECO:0000313" key="1">
    <source>
        <dbReference type="EMBL" id="RCS57465.1"/>
    </source>
</evidence>
<dbReference type="GO" id="GO:0016491">
    <property type="term" value="F:oxidoreductase activity"/>
    <property type="evidence" value="ECO:0007669"/>
    <property type="project" value="InterPro"/>
</dbReference>
<dbReference type="InterPro" id="IPR036249">
    <property type="entry name" value="Thioredoxin-like_sf"/>
</dbReference>
<dbReference type="Gene3D" id="3.40.30.10">
    <property type="entry name" value="Glutaredoxin"/>
    <property type="match status" value="1"/>
</dbReference>
<organism evidence="1 2">
    <name type="scientific">Parvibium lacunae</name>
    <dbReference type="NCBI Taxonomy" id="1888893"/>
    <lineage>
        <taxon>Bacteria</taxon>
        <taxon>Pseudomonadati</taxon>
        <taxon>Pseudomonadota</taxon>
        <taxon>Betaproteobacteria</taxon>
        <taxon>Burkholderiales</taxon>
        <taxon>Alcaligenaceae</taxon>
        <taxon>Parvibium</taxon>
    </lineage>
</organism>
<dbReference type="EMBL" id="QPGB01000003">
    <property type="protein sequence ID" value="RCS57465.1"/>
    <property type="molecule type" value="Genomic_DNA"/>
</dbReference>
<accession>A0A368L1N4</accession>
<comment type="caution">
    <text evidence="1">The sequence shown here is derived from an EMBL/GenBank/DDBJ whole genome shotgun (WGS) entry which is preliminary data.</text>
</comment>
<dbReference type="SUPFAM" id="SSF52833">
    <property type="entry name" value="Thioredoxin-like"/>
    <property type="match status" value="1"/>
</dbReference>
<dbReference type="OrthoDB" id="9813770at2"/>
<evidence type="ECO:0000313" key="2">
    <source>
        <dbReference type="Proteomes" id="UP000252357"/>
    </source>
</evidence>
<dbReference type="PANTHER" id="PTHR13887">
    <property type="entry name" value="GLUTATHIONE S-TRANSFERASE KAPPA"/>
    <property type="match status" value="1"/>
</dbReference>
<reference evidence="1 2" key="1">
    <citation type="journal article" date="2018" name="Int. J. Syst. Evol. Microbiol.">
        <title>Parvibium lacunae gen. nov., sp. nov., a new member of the family Alcaligenaceae isolated from a freshwater pond.</title>
        <authorList>
            <person name="Chen W.M."/>
            <person name="Xie P.B."/>
            <person name="Hsu M.Y."/>
            <person name="Sheu S.Y."/>
        </authorList>
    </citation>
    <scope>NUCLEOTIDE SEQUENCE [LARGE SCALE GENOMIC DNA]</scope>
    <source>
        <strain evidence="1 2">KMB9</strain>
    </source>
</reference>
<dbReference type="RefSeq" id="WP_114402946.1">
    <property type="nucleotide sequence ID" value="NZ_QPGB01000003.1"/>
</dbReference>
<dbReference type="Gene3D" id="1.10.472.60">
    <property type="entry name" value="putative protein disulfide isomerase domain"/>
    <property type="match status" value="1"/>
</dbReference>
<dbReference type="CDD" id="cd03025">
    <property type="entry name" value="DsbA_FrnE_like"/>
    <property type="match status" value="1"/>
</dbReference>